<proteinExistence type="predicted"/>
<dbReference type="Pfam" id="PF13602">
    <property type="entry name" value="ADH_zinc_N_2"/>
    <property type="match status" value="1"/>
</dbReference>
<name>A0A0F0LCZ6_9MICO</name>
<dbReference type="PATRIC" id="fig|82380.11.peg.641"/>
<dbReference type="Proteomes" id="UP000033640">
    <property type="component" value="Unassembled WGS sequence"/>
</dbReference>
<protein>
    <submittedName>
        <fullName evidence="1">Uncharacterized protein</fullName>
    </submittedName>
</protein>
<evidence type="ECO:0000313" key="2">
    <source>
        <dbReference type="Proteomes" id="UP000033640"/>
    </source>
</evidence>
<evidence type="ECO:0000313" key="1">
    <source>
        <dbReference type="EMBL" id="KJL30554.1"/>
    </source>
</evidence>
<dbReference type="Gene3D" id="3.90.180.10">
    <property type="entry name" value="Medium-chain alcohol dehydrogenases, catalytic domain"/>
    <property type="match status" value="1"/>
</dbReference>
<comment type="caution">
    <text evidence="1">The sequence shown here is derived from an EMBL/GenBank/DDBJ whole genome shotgun (WGS) entry which is preliminary data.</text>
</comment>
<gene>
    <name evidence="1" type="ORF">RS83_00623</name>
</gene>
<accession>A0A0F0LCZ6</accession>
<organism evidence="1 2">
    <name type="scientific">Microbacterium oxydans</name>
    <dbReference type="NCBI Taxonomy" id="82380"/>
    <lineage>
        <taxon>Bacteria</taxon>
        <taxon>Bacillati</taxon>
        <taxon>Actinomycetota</taxon>
        <taxon>Actinomycetes</taxon>
        <taxon>Micrococcales</taxon>
        <taxon>Microbacteriaceae</taxon>
        <taxon>Microbacterium</taxon>
    </lineage>
</organism>
<dbReference type="AlphaFoldDB" id="A0A0F0LCZ6"/>
<dbReference type="RefSeq" id="WP_052678791.1">
    <property type="nucleotide sequence ID" value="NZ_JYIW01000018.1"/>
</dbReference>
<sequence>MWLPNGVRLAAYSGEGADLSAETLQGFLDAVANGHASIPLGRTYRMEQIVRAHTDMEAGVVGGKSVVVV</sequence>
<dbReference type="EMBL" id="JYIW01000018">
    <property type="protein sequence ID" value="KJL30554.1"/>
    <property type="molecule type" value="Genomic_DNA"/>
</dbReference>
<reference evidence="1 2" key="1">
    <citation type="submission" date="2015-02" db="EMBL/GenBank/DDBJ databases">
        <title>Draft genome sequences of ten Microbacterium spp. with emphasis on heavy metal contaminated environments.</title>
        <authorList>
            <person name="Corretto E."/>
        </authorList>
    </citation>
    <scope>NUCLEOTIDE SEQUENCE [LARGE SCALE GENOMIC DNA]</scope>
    <source>
        <strain evidence="1 2">BEL4b</strain>
    </source>
</reference>